<accession>A0A845AIM7</accession>
<organism evidence="1 2">
    <name type="scientific">Qipengyuania algicida</name>
    <dbReference type="NCBI Taxonomy" id="1836209"/>
    <lineage>
        <taxon>Bacteria</taxon>
        <taxon>Pseudomonadati</taxon>
        <taxon>Pseudomonadota</taxon>
        <taxon>Alphaproteobacteria</taxon>
        <taxon>Sphingomonadales</taxon>
        <taxon>Erythrobacteraceae</taxon>
        <taxon>Qipengyuania</taxon>
    </lineage>
</organism>
<reference evidence="1 2" key="1">
    <citation type="submission" date="2019-12" db="EMBL/GenBank/DDBJ databases">
        <title>Genomic-based taxomic classification of the family Erythrobacteraceae.</title>
        <authorList>
            <person name="Xu L."/>
        </authorList>
    </citation>
    <scope>NUCLEOTIDE SEQUENCE [LARGE SCALE GENOMIC DNA]</scope>
    <source>
        <strain evidence="1 2">KEMB 9005-328</strain>
    </source>
</reference>
<evidence type="ECO:0008006" key="3">
    <source>
        <dbReference type="Google" id="ProtNLM"/>
    </source>
</evidence>
<proteinExistence type="predicted"/>
<dbReference type="Gene3D" id="1.10.10.10">
    <property type="entry name" value="Winged helix-like DNA-binding domain superfamily/Winged helix DNA-binding domain"/>
    <property type="match status" value="1"/>
</dbReference>
<sequence length="149" mass="16492">MLRLARGLALDEQTGSGSGINKLGELFASLARDEINERHARRKQFGVDLFGEPAWEMLLNLYIAKVDGKPLATKAVLAASGSPTTTALRHLSVLELKGLIARNTSEEDQRVVLIELTKKAYSMFQTYFLNRLEMQDKALVGQDTSSQIL</sequence>
<dbReference type="AlphaFoldDB" id="A0A845AIM7"/>
<dbReference type="InterPro" id="IPR036390">
    <property type="entry name" value="WH_DNA-bd_sf"/>
</dbReference>
<keyword evidence="2" id="KW-1185">Reference proteome</keyword>
<dbReference type="EMBL" id="WTYA01000006">
    <property type="protein sequence ID" value="MXP29033.1"/>
    <property type="molecule type" value="Genomic_DNA"/>
</dbReference>
<dbReference type="RefSeq" id="WP_160753329.1">
    <property type="nucleotide sequence ID" value="NZ_WTYA01000006.1"/>
</dbReference>
<dbReference type="SUPFAM" id="SSF46785">
    <property type="entry name" value="Winged helix' DNA-binding domain"/>
    <property type="match status" value="1"/>
</dbReference>
<dbReference type="InterPro" id="IPR023187">
    <property type="entry name" value="Tscrpt_reg_MarR-type_CS"/>
</dbReference>
<evidence type="ECO:0000313" key="1">
    <source>
        <dbReference type="EMBL" id="MXP29033.1"/>
    </source>
</evidence>
<comment type="caution">
    <text evidence="1">The sequence shown here is derived from an EMBL/GenBank/DDBJ whole genome shotgun (WGS) entry which is preliminary data.</text>
</comment>
<name>A0A845AIM7_9SPHN</name>
<gene>
    <name evidence="1" type="ORF">GRI58_09375</name>
</gene>
<dbReference type="InterPro" id="IPR036388">
    <property type="entry name" value="WH-like_DNA-bd_sf"/>
</dbReference>
<dbReference type="OrthoDB" id="7594920at2"/>
<dbReference type="Proteomes" id="UP000439780">
    <property type="component" value="Unassembled WGS sequence"/>
</dbReference>
<dbReference type="PROSITE" id="PS01117">
    <property type="entry name" value="HTH_MARR_1"/>
    <property type="match status" value="1"/>
</dbReference>
<evidence type="ECO:0000313" key="2">
    <source>
        <dbReference type="Proteomes" id="UP000439780"/>
    </source>
</evidence>
<protein>
    <recommendedName>
        <fullName evidence="3">MarR family transcriptional regulator</fullName>
    </recommendedName>
</protein>